<comment type="caution">
    <text evidence="1">The sequence shown here is derived from an EMBL/GenBank/DDBJ whole genome shotgun (WGS) entry which is preliminary data.</text>
</comment>
<dbReference type="Proteomes" id="UP000708208">
    <property type="component" value="Unassembled WGS sequence"/>
</dbReference>
<evidence type="ECO:0000313" key="1">
    <source>
        <dbReference type="EMBL" id="CAG7827419.1"/>
    </source>
</evidence>
<name>A0A8J2LQD5_9HEXA</name>
<keyword evidence="2" id="KW-1185">Reference proteome</keyword>
<sequence length="37" mass="4529">MTPWKKACKDLLQKRHQLLLKNNMIIDFQLCEVEEDR</sequence>
<reference evidence="1" key="1">
    <citation type="submission" date="2021-06" db="EMBL/GenBank/DDBJ databases">
        <authorList>
            <person name="Hodson N. C."/>
            <person name="Mongue J. A."/>
            <person name="Jaron S. K."/>
        </authorList>
    </citation>
    <scope>NUCLEOTIDE SEQUENCE</scope>
</reference>
<feature type="non-terminal residue" evidence="1">
    <location>
        <position position="1"/>
    </location>
</feature>
<gene>
    <name evidence="1" type="ORF">AFUS01_LOCUS37409</name>
</gene>
<evidence type="ECO:0000313" key="2">
    <source>
        <dbReference type="Proteomes" id="UP000708208"/>
    </source>
</evidence>
<accession>A0A8J2LQD5</accession>
<protein>
    <submittedName>
        <fullName evidence="1">Uncharacterized protein</fullName>
    </submittedName>
</protein>
<dbReference type="EMBL" id="CAJVCH010543422">
    <property type="protein sequence ID" value="CAG7827419.1"/>
    <property type="molecule type" value="Genomic_DNA"/>
</dbReference>
<dbReference type="AlphaFoldDB" id="A0A8J2LQD5"/>
<organism evidence="1 2">
    <name type="scientific">Allacma fusca</name>
    <dbReference type="NCBI Taxonomy" id="39272"/>
    <lineage>
        <taxon>Eukaryota</taxon>
        <taxon>Metazoa</taxon>
        <taxon>Ecdysozoa</taxon>
        <taxon>Arthropoda</taxon>
        <taxon>Hexapoda</taxon>
        <taxon>Collembola</taxon>
        <taxon>Symphypleona</taxon>
        <taxon>Sminthuridae</taxon>
        <taxon>Allacma</taxon>
    </lineage>
</organism>
<proteinExistence type="predicted"/>